<name>A0A561SNM1_9PSEU</name>
<dbReference type="Proteomes" id="UP000321261">
    <property type="component" value="Unassembled WGS sequence"/>
</dbReference>
<dbReference type="PANTHER" id="PTHR10961:SF46">
    <property type="entry name" value="PEROXISOMAL SARCOSINE OXIDASE"/>
    <property type="match status" value="1"/>
</dbReference>
<organism evidence="6 7">
    <name type="scientific">Pseudonocardia hierapolitana</name>
    <dbReference type="NCBI Taxonomy" id="1128676"/>
    <lineage>
        <taxon>Bacteria</taxon>
        <taxon>Bacillati</taxon>
        <taxon>Actinomycetota</taxon>
        <taxon>Actinomycetes</taxon>
        <taxon>Pseudonocardiales</taxon>
        <taxon>Pseudonocardiaceae</taxon>
        <taxon>Pseudonocardia</taxon>
    </lineage>
</organism>
<dbReference type="GO" id="GO:0050660">
    <property type="term" value="F:flavin adenine dinucleotide binding"/>
    <property type="evidence" value="ECO:0007669"/>
    <property type="project" value="InterPro"/>
</dbReference>
<evidence type="ECO:0000256" key="1">
    <source>
        <dbReference type="ARBA" id="ARBA00001974"/>
    </source>
</evidence>
<evidence type="ECO:0000256" key="4">
    <source>
        <dbReference type="ARBA" id="ARBA00023002"/>
    </source>
</evidence>
<dbReference type="InterPro" id="IPR006076">
    <property type="entry name" value="FAD-dep_OxRdtase"/>
</dbReference>
<dbReference type="Gene3D" id="3.50.50.60">
    <property type="entry name" value="FAD/NAD(P)-binding domain"/>
    <property type="match status" value="1"/>
</dbReference>
<dbReference type="GO" id="GO:0008115">
    <property type="term" value="F:sarcosine oxidase activity"/>
    <property type="evidence" value="ECO:0007669"/>
    <property type="project" value="TreeGrafter"/>
</dbReference>
<dbReference type="InterPro" id="IPR045170">
    <property type="entry name" value="MTOX"/>
</dbReference>
<evidence type="ECO:0000313" key="7">
    <source>
        <dbReference type="Proteomes" id="UP000321261"/>
    </source>
</evidence>
<evidence type="ECO:0000259" key="5">
    <source>
        <dbReference type="Pfam" id="PF01266"/>
    </source>
</evidence>
<dbReference type="AlphaFoldDB" id="A0A561SNM1"/>
<dbReference type="OrthoDB" id="9806452at2"/>
<keyword evidence="7" id="KW-1185">Reference proteome</keyword>
<dbReference type="InterPro" id="IPR036188">
    <property type="entry name" value="FAD/NAD-bd_sf"/>
</dbReference>
<dbReference type="Pfam" id="PF01266">
    <property type="entry name" value="DAO"/>
    <property type="match status" value="1"/>
</dbReference>
<reference evidence="6 7" key="1">
    <citation type="submission" date="2019-06" db="EMBL/GenBank/DDBJ databases">
        <title>Sequencing the genomes of 1000 actinobacteria strains.</title>
        <authorList>
            <person name="Klenk H.-P."/>
        </authorList>
    </citation>
    <scope>NUCLEOTIDE SEQUENCE [LARGE SCALE GENOMIC DNA]</scope>
    <source>
        <strain evidence="6 7">DSM 45671</strain>
    </source>
</reference>
<evidence type="ECO:0000256" key="2">
    <source>
        <dbReference type="ARBA" id="ARBA00022630"/>
    </source>
</evidence>
<dbReference type="PANTHER" id="PTHR10961">
    <property type="entry name" value="PEROXISOMAL SARCOSINE OXIDASE"/>
    <property type="match status" value="1"/>
</dbReference>
<accession>A0A561SNM1</accession>
<keyword evidence="2" id="KW-0285">Flavoprotein</keyword>
<gene>
    <name evidence="6" type="ORF">FHX44_112350</name>
</gene>
<dbReference type="Gene3D" id="3.30.9.10">
    <property type="entry name" value="D-Amino Acid Oxidase, subunit A, domain 2"/>
    <property type="match status" value="1"/>
</dbReference>
<feature type="domain" description="FAD dependent oxidoreductase" evidence="5">
    <location>
        <begin position="5"/>
        <end position="329"/>
    </location>
</feature>
<sequence length="334" mass="35421">MARMRVAVVGAGVVGLSATAALLERGAQVVCYERADEPMAERSVGSSRIFRFAHREPELVARAADARVGFDRWAERAGRPMIVPSGCVISGADVPAWAAAMEAAGALFEMQPDPDGLRLPARLAPTEALLDPSGGVVDVDAVREYLTGLTERALRHEPVDAVDADGHVWTRSGPARFDAVLLAAGAGTPALAARVGIAVPDEIEHHARFTFPVDPAVPWRSWIDLPATGLGTYQHASGPGRWAVGGHLDPAVTRWEVGRDAATAASREAVLEYAREHLTVEPRIIETVYCTPIPGLGDGFRVQRADRVVAVHGENLFKFAPVLGATLAAACEAV</sequence>
<dbReference type="SUPFAM" id="SSF51905">
    <property type="entry name" value="FAD/NAD(P)-binding domain"/>
    <property type="match status" value="1"/>
</dbReference>
<evidence type="ECO:0000313" key="6">
    <source>
        <dbReference type="EMBL" id="TWF76460.1"/>
    </source>
</evidence>
<proteinExistence type="predicted"/>
<protein>
    <submittedName>
        <fullName evidence="6">Sarcosine oxidase</fullName>
    </submittedName>
</protein>
<dbReference type="EMBL" id="VIWU01000001">
    <property type="protein sequence ID" value="TWF76460.1"/>
    <property type="molecule type" value="Genomic_DNA"/>
</dbReference>
<comment type="caution">
    <text evidence="6">The sequence shown here is derived from an EMBL/GenBank/DDBJ whole genome shotgun (WGS) entry which is preliminary data.</text>
</comment>
<dbReference type="RefSeq" id="WP_147255682.1">
    <property type="nucleotide sequence ID" value="NZ_VIWU01000001.1"/>
</dbReference>
<keyword evidence="4" id="KW-0560">Oxidoreductase</keyword>
<comment type="cofactor">
    <cofactor evidence="1">
        <name>FAD</name>
        <dbReference type="ChEBI" id="CHEBI:57692"/>
    </cofactor>
</comment>
<keyword evidence="3" id="KW-0274">FAD</keyword>
<evidence type="ECO:0000256" key="3">
    <source>
        <dbReference type="ARBA" id="ARBA00022827"/>
    </source>
</evidence>